<gene>
    <name evidence="1" type="ORF">JY500_09020</name>
</gene>
<protein>
    <submittedName>
        <fullName evidence="1">FixH family protein</fullName>
    </submittedName>
</protein>
<organism evidence="1 2">
    <name type="scientific">Niveibacterium microcysteis</name>
    <dbReference type="NCBI Taxonomy" id="2811415"/>
    <lineage>
        <taxon>Bacteria</taxon>
        <taxon>Pseudomonadati</taxon>
        <taxon>Pseudomonadota</taxon>
        <taxon>Betaproteobacteria</taxon>
        <taxon>Rhodocyclales</taxon>
        <taxon>Rhodocyclaceae</taxon>
        <taxon>Niveibacterium</taxon>
    </lineage>
</organism>
<dbReference type="Pfam" id="PF05751">
    <property type="entry name" value="FixH"/>
    <property type="match status" value="1"/>
</dbReference>
<dbReference type="Proteomes" id="UP000663570">
    <property type="component" value="Chromosome"/>
</dbReference>
<dbReference type="EMBL" id="CP071060">
    <property type="protein sequence ID" value="QSI78725.1"/>
    <property type="molecule type" value="Genomic_DNA"/>
</dbReference>
<reference evidence="1 2" key="1">
    <citation type="submission" date="2021-02" db="EMBL/GenBank/DDBJ databases">
        <title>Niveibacterium changnyeongensis HC41.</title>
        <authorList>
            <person name="Kang M."/>
        </authorList>
    </citation>
    <scope>NUCLEOTIDE SEQUENCE [LARGE SCALE GENOMIC DNA]</scope>
    <source>
        <strain evidence="1 2">HC41</strain>
    </source>
</reference>
<evidence type="ECO:0000313" key="1">
    <source>
        <dbReference type="EMBL" id="QSI78725.1"/>
    </source>
</evidence>
<proteinExistence type="predicted"/>
<evidence type="ECO:0000313" key="2">
    <source>
        <dbReference type="Proteomes" id="UP000663570"/>
    </source>
</evidence>
<accession>A0ABX7MAF5</accession>
<dbReference type="InterPro" id="IPR008620">
    <property type="entry name" value="FixH"/>
</dbReference>
<keyword evidence="2" id="KW-1185">Reference proteome</keyword>
<name>A0ABX7MAF5_9RHOO</name>
<sequence length="147" mass="15790">MGLPGTVVVAGFITFYLAAHNTDGLVVDDYYKEGLAINRTLRRQEAARKLGLSGSLAVEGGGVSLVLKANDAYVLPNQLRLRIAHPTIAGQDQVVSLVRTEGVFRGVMHPLEAGHWQFLVEDEAQTWRIAVSAKMPTTAPLTLVPGA</sequence>